<evidence type="ECO:0008006" key="4">
    <source>
        <dbReference type="Google" id="ProtNLM"/>
    </source>
</evidence>
<dbReference type="AlphaFoldDB" id="A0A5F8HBX9"/>
<dbReference type="OMA" id="IMKMLGN"/>
<reference evidence="2" key="3">
    <citation type="submission" date="2025-09" db="UniProtKB">
        <authorList>
            <consortium name="Ensembl"/>
        </authorList>
    </citation>
    <scope>IDENTIFICATION</scope>
</reference>
<dbReference type="SUPFAM" id="SSF47266">
    <property type="entry name" value="4-helical cytokines"/>
    <property type="match status" value="1"/>
</dbReference>
<organism evidence="2 3">
    <name type="scientific">Monodelphis domestica</name>
    <name type="common">Gray short-tailed opossum</name>
    <dbReference type="NCBI Taxonomy" id="13616"/>
    <lineage>
        <taxon>Eukaryota</taxon>
        <taxon>Metazoa</taxon>
        <taxon>Chordata</taxon>
        <taxon>Craniata</taxon>
        <taxon>Vertebrata</taxon>
        <taxon>Euteleostomi</taxon>
        <taxon>Mammalia</taxon>
        <taxon>Metatheria</taxon>
        <taxon>Didelphimorphia</taxon>
        <taxon>Didelphidae</taxon>
        <taxon>Monodelphis</taxon>
    </lineage>
</organism>
<sequence length="135" mass="14459">MWLFWIFLVLVHPLGTPPLRPPSCPLEPFQGLIALLEALDGDGGSLQVCPMEILHCFGVELSVIGHEEGLPTVRAVNRLQRSLGALGPHLWGARVGAAPGLCPPCEGYPERPVPQFLAKLLELMQVACAGAHQVG</sequence>
<accession>A0A5F8HBX9</accession>
<evidence type="ECO:0000313" key="3">
    <source>
        <dbReference type="Proteomes" id="UP000002280"/>
    </source>
</evidence>
<dbReference type="GeneTree" id="ENSGT00940000166768"/>
<dbReference type="InterPro" id="IPR009079">
    <property type="entry name" value="4_helix_cytokine-like_core"/>
</dbReference>
<dbReference type="Proteomes" id="UP000002280">
    <property type="component" value="Chromosome 4"/>
</dbReference>
<reference evidence="2 3" key="1">
    <citation type="journal article" date="2007" name="Nature">
        <title>Genome of the marsupial Monodelphis domestica reveals innovation in non-coding sequences.</title>
        <authorList>
            <person name="Mikkelsen T.S."/>
            <person name="Wakefield M.J."/>
            <person name="Aken B."/>
            <person name="Amemiya C.T."/>
            <person name="Chang J.L."/>
            <person name="Duke S."/>
            <person name="Garber M."/>
            <person name="Gentles A.J."/>
            <person name="Goodstadt L."/>
            <person name="Heger A."/>
            <person name="Jurka J."/>
            <person name="Kamal M."/>
            <person name="Mauceli E."/>
            <person name="Searle S.M."/>
            <person name="Sharpe T."/>
            <person name="Baker M.L."/>
            <person name="Batzer M.A."/>
            <person name="Benos P.V."/>
            <person name="Belov K."/>
            <person name="Clamp M."/>
            <person name="Cook A."/>
            <person name="Cuff J."/>
            <person name="Das R."/>
            <person name="Davidow L."/>
            <person name="Deakin J.E."/>
            <person name="Fazzari M.J."/>
            <person name="Glass J.L."/>
            <person name="Grabherr M."/>
            <person name="Greally J.M."/>
            <person name="Gu W."/>
            <person name="Hore T.A."/>
            <person name="Huttley G.A."/>
            <person name="Kleber M."/>
            <person name="Jirtle R.L."/>
            <person name="Koina E."/>
            <person name="Lee J.T."/>
            <person name="Mahony S."/>
            <person name="Marra M.A."/>
            <person name="Miller R.D."/>
            <person name="Nicholls R.D."/>
            <person name="Oda M."/>
            <person name="Papenfuss A.T."/>
            <person name="Parra Z.E."/>
            <person name="Pollock D.D."/>
            <person name="Ray D.A."/>
            <person name="Schein J.E."/>
            <person name="Speed T.P."/>
            <person name="Thompson K."/>
            <person name="VandeBerg J.L."/>
            <person name="Wade C.M."/>
            <person name="Walker J.A."/>
            <person name="Waters P.D."/>
            <person name="Webber C."/>
            <person name="Weidman J.R."/>
            <person name="Xie X."/>
            <person name="Zody M.C."/>
            <person name="Baldwin J."/>
            <person name="Abdouelleil A."/>
            <person name="Abdulkadir J."/>
            <person name="Abebe A."/>
            <person name="Abera B."/>
            <person name="Abreu J."/>
            <person name="Acer S.C."/>
            <person name="Aftuck L."/>
            <person name="Alexander A."/>
            <person name="An P."/>
            <person name="Anderson E."/>
            <person name="Anderson S."/>
            <person name="Arachi H."/>
            <person name="Azer M."/>
            <person name="Bachantsang P."/>
            <person name="Barry A."/>
            <person name="Bayul T."/>
            <person name="Berlin A."/>
            <person name="Bessette D."/>
            <person name="Bloom T."/>
            <person name="Bloom T."/>
            <person name="Boguslavskiy L."/>
            <person name="Bonnet C."/>
            <person name="Boukhgalter B."/>
            <person name="Bourzgui I."/>
            <person name="Brown A."/>
            <person name="Cahill P."/>
            <person name="Channer S."/>
            <person name="Cheshatsang Y."/>
            <person name="Chuda L."/>
            <person name="Citroen M."/>
            <person name="Collymore A."/>
            <person name="Cooke P."/>
            <person name="Costello M."/>
            <person name="D'Aco K."/>
            <person name="Daza R."/>
            <person name="De Haan G."/>
            <person name="DeGray S."/>
            <person name="DeMaso C."/>
            <person name="Dhargay N."/>
            <person name="Dooley K."/>
            <person name="Dooley E."/>
            <person name="Doricent M."/>
            <person name="Dorje P."/>
            <person name="Dorjee K."/>
            <person name="Dupes A."/>
            <person name="Elong R."/>
            <person name="Falk J."/>
            <person name="Farina A."/>
            <person name="Faro S."/>
            <person name="Ferguson D."/>
            <person name="Fisher S."/>
            <person name="Foley C.D."/>
            <person name="Franke A."/>
            <person name="Friedrich D."/>
            <person name="Gadbois L."/>
            <person name="Gearin G."/>
            <person name="Gearin C.R."/>
            <person name="Giannoukos G."/>
            <person name="Goode T."/>
            <person name="Graham J."/>
            <person name="Grandbois E."/>
            <person name="Grewal S."/>
            <person name="Gyaltsen K."/>
            <person name="Hafez N."/>
            <person name="Hagos B."/>
            <person name="Hall J."/>
            <person name="Henson C."/>
            <person name="Hollinger A."/>
            <person name="Honan T."/>
            <person name="Huard M.D."/>
            <person name="Hughes L."/>
            <person name="Hurhula B."/>
            <person name="Husby M.E."/>
            <person name="Kamat A."/>
            <person name="Kanga B."/>
            <person name="Kashin S."/>
            <person name="Khazanovich D."/>
            <person name="Kisner P."/>
            <person name="Lance K."/>
            <person name="Lara M."/>
            <person name="Lee W."/>
            <person name="Lennon N."/>
            <person name="Letendre F."/>
            <person name="LeVine R."/>
            <person name="Lipovsky A."/>
            <person name="Liu X."/>
            <person name="Liu J."/>
            <person name="Liu S."/>
            <person name="Lokyitsang T."/>
            <person name="Lokyitsang Y."/>
            <person name="Lubonja R."/>
            <person name="Lui A."/>
            <person name="MacDonald P."/>
            <person name="Magnisalis V."/>
            <person name="Maru K."/>
            <person name="Matthews C."/>
            <person name="McCusker W."/>
            <person name="McDonough S."/>
            <person name="Mehta T."/>
            <person name="Meldrim J."/>
            <person name="Meneus L."/>
            <person name="Mihai O."/>
            <person name="Mihalev A."/>
            <person name="Mihova T."/>
            <person name="Mittelman R."/>
            <person name="Mlenga V."/>
            <person name="Montmayeur A."/>
            <person name="Mulrain L."/>
            <person name="Navidi A."/>
            <person name="Naylor J."/>
            <person name="Negash T."/>
            <person name="Nguyen T."/>
            <person name="Nguyen N."/>
            <person name="Nicol R."/>
            <person name="Norbu C."/>
            <person name="Norbu N."/>
            <person name="Novod N."/>
            <person name="O'Neill B."/>
            <person name="Osman S."/>
            <person name="Markiewicz E."/>
            <person name="Oyono O.L."/>
            <person name="Patti C."/>
            <person name="Phunkhang P."/>
            <person name="Pierre F."/>
            <person name="Priest M."/>
            <person name="Raghuraman S."/>
            <person name="Rege F."/>
            <person name="Reyes R."/>
            <person name="Rise C."/>
            <person name="Rogov P."/>
            <person name="Ross K."/>
            <person name="Ryan E."/>
            <person name="Settipalli S."/>
            <person name="Shea T."/>
            <person name="Sherpa N."/>
            <person name="Shi L."/>
            <person name="Shih D."/>
            <person name="Sparrow T."/>
            <person name="Spaulding J."/>
            <person name="Stalker J."/>
            <person name="Stange-Thomann N."/>
            <person name="Stavropoulos S."/>
            <person name="Stone C."/>
            <person name="Strader C."/>
            <person name="Tesfaye S."/>
            <person name="Thomson T."/>
            <person name="Thoulutsang Y."/>
            <person name="Thoulutsang D."/>
            <person name="Topham K."/>
            <person name="Topping I."/>
            <person name="Tsamla T."/>
            <person name="Vassiliev H."/>
            <person name="Vo A."/>
            <person name="Wangchuk T."/>
            <person name="Wangdi T."/>
            <person name="Weiand M."/>
            <person name="Wilkinson J."/>
            <person name="Wilson A."/>
            <person name="Yadav S."/>
            <person name="Young G."/>
            <person name="Yu Q."/>
            <person name="Zembek L."/>
            <person name="Zhong D."/>
            <person name="Zimmer A."/>
            <person name="Zwirko Z."/>
            <person name="Jaffe D.B."/>
            <person name="Alvarez P."/>
            <person name="Brockman W."/>
            <person name="Butler J."/>
            <person name="Chin C."/>
            <person name="Gnerre S."/>
            <person name="MacCallum I."/>
            <person name="Graves J.A."/>
            <person name="Ponting C.P."/>
            <person name="Breen M."/>
            <person name="Samollow P.B."/>
            <person name="Lander E.S."/>
            <person name="Lindblad-Toh K."/>
        </authorList>
    </citation>
    <scope>NUCLEOTIDE SEQUENCE [LARGE SCALE GENOMIC DNA]</scope>
</reference>
<dbReference type="Ensembl" id="ENSMODT00000075273.1">
    <property type="protein sequence ID" value="ENSMODP00000057293.1"/>
    <property type="gene ID" value="ENSMODG00000040786.1"/>
</dbReference>
<evidence type="ECO:0000256" key="1">
    <source>
        <dbReference type="SAM" id="SignalP"/>
    </source>
</evidence>
<feature type="signal peptide" evidence="1">
    <location>
        <begin position="1"/>
        <end position="18"/>
    </location>
</feature>
<evidence type="ECO:0000313" key="2">
    <source>
        <dbReference type="Ensembl" id="ENSMODP00000057293.1"/>
    </source>
</evidence>
<feature type="chain" id="PRO_5023810973" description="Interleukin" evidence="1">
    <location>
        <begin position="19"/>
        <end position="135"/>
    </location>
</feature>
<keyword evidence="3" id="KW-1185">Reference proteome</keyword>
<name>A0A5F8HBX9_MONDO</name>
<dbReference type="Gene3D" id="1.20.1250.70">
    <property type="entry name" value="Interleukin-15/Interleukin-21"/>
    <property type="match status" value="1"/>
</dbReference>
<dbReference type="STRING" id="13616.ENSMODP00000057293"/>
<dbReference type="InParanoid" id="A0A5F8HBX9"/>
<dbReference type="Bgee" id="ENSMODG00000040786">
    <property type="expression patterns" value="Expressed in skeletal muscle tissue and 20 other cell types or tissues"/>
</dbReference>
<proteinExistence type="predicted"/>
<protein>
    <recommendedName>
        <fullName evidence="4">Interleukin</fullName>
    </recommendedName>
</protein>
<reference evidence="2" key="2">
    <citation type="submission" date="2025-08" db="UniProtKB">
        <authorList>
            <consortium name="Ensembl"/>
        </authorList>
    </citation>
    <scope>IDENTIFICATION</scope>
</reference>
<keyword evidence="1" id="KW-0732">Signal</keyword>